<evidence type="ECO:0000256" key="1">
    <source>
        <dbReference type="SAM" id="SignalP"/>
    </source>
</evidence>
<dbReference type="SUPFAM" id="SSF48695">
    <property type="entry name" value="Multiheme cytochromes"/>
    <property type="match status" value="1"/>
</dbReference>
<feature type="chain" id="PRO_5032572775" description="Cytochrome c7-like domain-containing protein" evidence="1">
    <location>
        <begin position="22"/>
        <end position="127"/>
    </location>
</feature>
<evidence type="ECO:0000313" key="2">
    <source>
        <dbReference type="EMBL" id="NYZ67532.1"/>
    </source>
</evidence>
<dbReference type="AlphaFoldDB" id="A0A853I764"/>
<proteinExistence type="predicted"/>
<comment type="caution">
    <text evidence="2">The sequence shown here is derived from an EMBL/GenBank/DDBJ whole genome shotgun (WGS) entry which is preliminary data.</text>
</comment>
<accession>A0A853I764</accession>
<keyword evidence="1" id="KW-0732">Signal</keyword>
<evidence type="ECO:0008006" key="4">
    <source>
        <dbReference type="Google" id="ProtNLM"/>
    </source>
</evidence>
<gene>
    <name evidence="2" type="ORF">H0A36_16055</name>
</gene>
<name>A0A853I764_9GAMM</name>
<evidence type="ECO:0000313" key="3">
    <source>
        <dbReference type="Proteomes" id="UP000569732"/>
    </source>
</evidence>
<sequence length="127" mass="14155">MIKLWCLFLLIVGLGSSSLIADDNKTESNNIPLALIAEKIRSGEINVGAEYSLNTKNGRFHIIHADKMLMDCSSCHYGHSYKNDYLIMGKSKPYPYLAKGQYERSVCLGCHQQGGIATQWYHGSTNP</sequence>
<dbReference type="EMBL" id="JACCKB010000026">
    <property type="protein sequence ID" value="NYZ67532.1"/>
    <property type="molecule type" value="Genomic_DNA"/>
</dbReference>
<dbReference type="Proteomes" id="UP000569732">
    <property type="component" value="Unassembled WGS sequence"/>
</dbReference>
<keyword evidence="3" id="KW-1185">Reference proteome</keyword>
<protein>
    <recommendedName>
        <fullName evidence="4">Cytochrome c7-like domain-containing protein</fullName>
    </recommendedName>
</protein>
<organism evidence="2 3">
    <name type="scientific">Spartinivicinus marinus</name>
    <dbReference type="NCBI Taxonomy" id="2994442"/>
    <lineage>
        <taxon>Bacteria</taxon>
        <taxon>Pseudomonadati</taxon>
        <taxon>Pseudomonadota</taxon>
        <taxon>Gammaproteobacteria</taxon>
        <taxon>Oceanospirillales</taxon>
        <taxon>Zooshikellaceae</taxon>
        <taxon>Spartinivicinus</taxon>
    </lineage>
</organism>
<feature type="signal peptide" evidence="1">
    <location>
        <begin position="1"/>
        <end position="21"/>
    </location>
</feature>
<dbReference type="InterPro" id="IPR036280">
    <property type="entry name" value="Multihaem_cyt_sf"/>
</dbReference>
<reference evidence="2 3" key="1">
    <citation type="submission" date="2020-07" db="EMBL/GenBank/DDBJ databases">
        <title>Endozoicomonas sp. nov., isolated from sediment.</title>
        <authorList>
            <person name="Gu T."/>
        </authorList>
    </citation>
    <scope>NUCLEOTIDE SEQUENCE [LARGE SCALE GENOMIC DNA]</scope>
    <source>
        <strain evidence="2 3">SM1973</strain>
    </source>
</reference>
<dbReference type="RefSeq" id="WP_180569553.1">
    <property type="nucleotide sequence ID" value="NZ_JACCKB010000026.1"/>
</dbReference>